<keyword evidence="5" id="KW-1185">Reference proteome</keyword>
<evidence type="ECO:0000313" key="2">
    <source>
        <dbReference type="EMBL" id="QDD68125.1"/>
    </source>
</evidence>
<organism evidence="3 4">
    <name type="scientific">Caminibacter pacificus</name>
    <dbReference type="NCBI Taxonomy" id="1424653"/>
    <lineage>
        <taxon>Bacteria</taxon>
        <taxon>Pseudomonadati</taxon>
        <taxon>Campylobacterota</taxon>
        <taxon>Epsilonproteobacteria</taxon>
        <taxon>Nautiliales</taxon>
        <taxon>Nautiliaceae</taxon>
        <taxon>Caminibacter</taxon>
    </lineage>
</organism>
<gene>
    <name evidence="2" type="ORF">C6V80_09740</name>
    <name evidence="3" type="ORF">EDC58_1958</name>
</gene>
<dbReference type="RefSeq" id="WP_123353329.1">
    <property type="nucleotide sequence ID" value="NZ_CP040940.1"/>
</dbReference>
<sequence>MRRVVRDEARGNTPHLIMGLKEARKHIKDKEESLKIRLLFSSALTFFLPTLGTLSTAYTLFRYYQDFYEPFLSNKVKKAFYDRMFAPVVSEKLYTIFGYRIYQEDLQEHLSIVNGGEKKLTELIKKGKWAKKQPHLQVGFDIGTLTTHLAFIGTTGAGKTETILSFVGDILASGGGFLFIDGKADQAIEQQLYTICKKHGYETQFFVNNYINPENRPPTNTFSPALSLKLIQLKEFLNSLLPGGGDGNQDYFKNRGKVAAAYPIGFLKIRQKYHKEPFTFSDITNYMEDIEFTFVYVMLYAMTTELNELIKQKAQEDDELGKYLKKARKEKIAKLKDIEDADVLVEFMTRNPDKRKKIENILGVDIDYMATIVDLTTQMDSYISGVYSTWKQYTQSVAKAIKAYLKYEKNKRFLYIYPNFANIKDIREAYNTLKNDTEALNKAVSFAKSETELDMNKLFIALGVTESNENLEKLKPDDMRQHQYAQQQWDRVFQLFNMYKHIFNDLYPDVDLADIIRNNKVLYVMFPVLNMAEDQLIMIAKMYVILIKLATSLGLGGENQEALPLQLKIYQNKLKPLPLYMVILDEWGSYATAGMATQNAQARSLKISMVYSTQDKASFLPENDDREMKRILGNMKKLVLQVQDEEIFEYVEKYIDEVEVLEEKEIIREMGKEKSIKADTTSLKIEKKPAFPVKKLSSFSKGLSLLLNGDNPIIIQSYYVGENPSPLRITTYKGFEEEWENV</sequence>
<keyword evidence="1" id="KW-1133">Transmembrane helix</keyword>
<name>A0AAJ4UWZ1_9BACT</name>
<dbReference type="SUPFAM" id="SSF52540">
    <property type="entry name" value="P-loop containing nucleoside triphosphate hydrolases"/>
    <property type="match status" value="1"/>
</dbReference>
<keyword evidence="1" id="KW-0812">Transmembrane</keyword>
<reference evidence="3 4" key="1">
    <citation type="submission" date="2018-11" db="EMBL/GenBank/DDBJ databases">
        <title>Genomic Encyclopedia of Type Strains, Phase IV (KMG-IV): sequencing the most valuable type-strain genomes for metagenomic binning, comparative biology and taxonomic classification.</title>
        <authorList>
            <person name="Goeker M."/>
        </authorList>
    </citation>
    <scope>NUCLEOTIDE SEQUENCE [LARGE SCALE GENOMIC DNA]</scope>
    <source>
        <strain evidence="3 4">DSM 27783</strain>
    </source>
</reference>
<proteinExistence type="predicted"/>
<dbReference type="EMBL" id="CP040940">
    <property type="protein sequence ID" value="QDD68125.1"/>
    <property type="molecule type" value="Genomic_DNA"/>
</dbReference>
<feature type="transmembrane region" description="Helical" evidence="1">
    <location>
        <begin position="38"/>
        <end position="61"/>
    </location>
</feature>
<evidence type="ECO:0000313" key="3">
    <source>
        <dbReference type="EMBL" id="ROR38743.1"/>
    </source>
</evidence>
<dbReference type="AlphaFoldDB" id="A0AAJ4UWZ1"/>
<reference evidence="2 5" key="2">
    <citation type="submission" date="2019-06" db="EMBL/GenBank/DDBJ databases">
        <title>A comparative analysis of the Nautiliaceae.</title>
        <authorList>
            <person name="Grosche A."/>
            <person name="Smedile F."/>
            <person name="Vetriani C."/>
        </authorList>
    </citation>
    <scope>NUCLEOTIDE SEQUENCE [LARGE SCALE GENOMIC DNA]</scope>
    <source>
        <strain evidence="2 5">TB6</strain>
        <plasmid evidence="2 5">unnamed1</plasmid>
    </source>
</reference>
<dbReference type="EMBL" id="RJVK01000006">
    <property type="protein sequence ID" value="ROR38743.1"/>
    <property type="molecule type" value="Genomic_DNA"/>
</dbReference>
<evidence type="ECO:0000256" key="1">
    <source>
        <dbReference type="SAM" id="Phobius"/>
    </source>
</evidence>
<dbReference type="Proteomes" id="UP000272781">
    <property type="component" value="Unassembled WGS sequence"/>
</dbReference>
<evidence type="ECO:0000313" key="5">
    <source>
        <dbReference type="Proteomes" id="UP000298805"/>
    </source>
</evidence>
<evidence type="ECO:0000313" key="4">
    <source>
        <dbReference type="Proteomes" id="UP000272781"/>
    </source>
</evidence>
<protein>
    <submittedName>
        <fullName evidence="3">Uncharacterized protein</fullName>
    </submittedName>
</protein>
<geneLocation type="plasmid" evidence="2 5">
    <name>unnamed1</name>
</geneLocation>
<dbReference type="Gene3D" id="3.40.50.300">
    <property type="entry name" value="P-loop containing nucleotide triphosphate hydrolases"/>
    <property type="match status" value="2"/>
</dbReference>
<keyword evidence="2" id="KW-0614">Plasmid</keyword>
<accession>A0AAJ4UWZ1</accession>
<keyword evidence="1" id="KW-0472">Membrane</keyword>
<dbReference type="InterPro" id="IPR027417">
    <property type="entry name" value="P-loop_NTPase"/>
</dbReference>
<dbReference type="Proteomes" id="UP000298805">
    <property type="component" value="Plasmid unnamed1"/>
</dbReference>